<dbReference type="Pfam" id="PF12802">
    <property type="entry name" value="MarR_2"/>
    <property type="match status" value="1"/>
</dbReference>
<dbReference type="Proteomes" id="UP000773614">
    <property type="component" value="Unassembled WGS sequence"/>
</dbReference>
<reference evidence="3" key="1">
    <citation type="submission" date="2019-03" db="EMBL/GenBank/DDBJ databases">
        <title>Afifella sp. nov., isolated from activated sludge.</title>
        <authorList>
            <person name="Li Q."/>
            <person name="Liu Y."/>
        </authorList>
    </citation>
    <scope>NUCLEOTIDE SEQUENCE</scope>
    <source>
        <strain evidence="3">L72</strain>
    </source>
</reference>
<accession>A0A964T705</accession>
<dbReference type="InterPro" id="IPR000835">
    <property type="entry name" value="HTH_MarR-typ"/>
</dbReference>
<feature type="region of interest" description="Disordered" evidence="1">
    <location>
        <begin position="1"/>
        <end position="33"/>
    </location>
</feature>
<dbReference type="PROSITE" id="PS50995">
    <property type="entry name" value="HTH_MARR_2"/>
    <property type="match status" value="1"/>
</dbReference>
<dbReference type="PANTHER" id="PTHR33164">
    <property type="entry name" value="TRANSCRIPTIONAL REGULATOR, MARR FAMILY"/>
    <property type="match status" value="1"/>
</dbReference>
<protein>
    <submittedName>
        <fullName evidence="3">MarR family transcriptional regulator</fullName>
    </submittedName>
</protein>
<name>A0A964T705_9HYPH</name>
<dbReference type="InterPro" id="IPR036388">
    <property type="entry name" value="WH-like_DNA-bd_sf"/>
</dbReference>
<dbReference type="InterPro" id="IPR036390">
    <property type="entry name" value="WH_DNA-bd_sf"/>
</dbReference>
<dbReference type="InterPro" id="IPR039422">
    <property type="entry name" value="MarR/SlyA-like"/>
</dbReference>
<dbReference type="SMART" id="SM00347">
    <property type="entry name" value="HTH_MARR"/>
    <property type="match status" value="1"/>
</dbReference>
<dbReference type="RefSeq" id="WP_161141987.1">
    <property type="nucleotide sequence ID" value="NZ_SPKJ01000086.1"/>
</dbReference>
<gene>
    <name evidence="3" type="ORF">E4O86_18240</name>
</gene>
<dbReference type="EMBL" id="SPKJ01000086">
    <property type="protein sequence ID" value="MYZ49648.1"/>
    <property type="molecule type" value="Genomic_DNA"/>
</dbReference>
<dbReference type="PANTHER" id="PTHR33164:SF104">
    <property type="entry name" value="TRANSCRIPTIONAL REGULATORY PROTEIN"/>
    <property type="match status" value="1"/>
</dbReference>
<evidence type="ECO:0000313" key="3">
    <source>
        <dbReference type="EMBL" id="MYZ49648.1"/>
    </source>
</evidence>
<keyword evidence="4" id="KW-1185">Reference proteome</keyword>
<dbReference type="Gene3D" id="1.10.10.10">
    <property type="entry name" value="Winged helix-like DNA-binding domain superfamily/Winged helix DNA-binding domain"/>
    <property type="match status" value="1"/>
</dbReference>
<evidence type="ECO:0000256" key="1">
    <source>
        <dbReference type="SAM" id="MobiDB-lite"/>
    </source>
</evidence>
<evidence type="ECO:0000259" key="2">
    <source>
        <dbReference type="PROSITE" id="PS50995"/>
    </source>
</evidence>
<dbReference type="OrthoDB" id="32523at2"/>
<dbReference type="GO" id="GO:0003700">
    <property type="term" value="F:DNA-binding transcription factor activity"/>
    <property type="evidence" value="ECO:0007669"/>
    <property type="project" value="InterPro"/>
</dbReference>
<organism evidence="3 4">
    <name type="scientific">Propylenella binzhouense</name>
    <dbReference type="NCBI Taxonomy" id="2555902"/>
    <lineage>
        <taxon>Bacteria</taxon>
        <taxon>Pseudomonadati</taxon>
        <taxon>Pseudomonadota</taxon>
        <taxon>Alphaproteobacteria</taxon>
        <taxon>Hyphomicrobiales</taxon>
        <taxon>Propylenellaceae</taxon>
        <taxon>Propylenella</taxon>
    </lineage>
</organism>
<dbReference type="GO" id="GO:0006950">
    <property type="term" value="P:response to stress"/>
    <property type="evidence" value="ECO:0007669"/>
    <property type="project" value="TreeGrafter"/>
</dbReference>
<dbReference type="AlphaFoldDB" id="A0A964T705"/>
<proteinExistence type="predicted"/>
<sequence length="198" mass="21764">MKEGIAEGRDRAAADVPPEAAPQDRRRARGGRAAREKVDAIFRQWQAERPDIDPAPVHVYGLVAQIQMRSTAFIDEVLAPYGLVRGTYDVLTALRRAGAPYCLTPKQLSQSLFLSPAGLTSRLNRLEAQHLVARLPEPSDRRTLRIQLTAAGEAVINEVIPLVFEAQWRPLRALGAEGSARLVEELTRLAEAMAPVEA</sequence>
<dbReference type="PRINTS" id="PR00598">
    <property type="entry name" value="HTHMARR"/>
</dbReference>
<comment type="caution">
    <text evidence="3">The sequence shown here is derived from an EMBL/GenBank/DDBJ whole genome shotgun (WGS) entry which is preliminary data.</text>
</comment>
<dbReference type="SUPFAM" id="SSF46785">
    <property type="entry name" value="Winged helix' DNA-binding domain"/>
    <property type="match status" value="1"/>
</dbReference>
<feature type="compositionally biased region" description="Basic and acidic residues" evidence="1">
    <location>
        <begin position="1"/>
        <end position="13"/>
    </location>
</feature>
<evidence type="ECO:0000313" key="4">
    <source>
        <dbReference type="Proteomes" id="UP000773614"/>
    </source>
</evidence>
<feature type="domain" description="HTH marR-type" evidence="2">
    <location>
        <begin position="56"/>
        <end position="191"/>
    </location>
</feature>